<name>A0A316UB74_9BASI</name>
<dbReference type="InterPro" id="IPR035969">
    <property type="entry name" value="Rab-GAP_TBC_sf"/>
</dbReference>
<protein>
    <submittedName>
        <fullName evidence="4">TBC-domain-containing protein</fullName>
    </submittedName>
</protein>
<dbReference type="OrthoDB" id="294251at2759"/>
<feature type="region of interest" description="Disordered" evidence="2">
    <location>
        <begin position="1209"/>
        <end position="1228"/>
    </location>
</feature>
<feature type="compositionally biased region" description="Low complexity" evidence="2">
    <location>
        <begin position="195"/>
        <end position="218"/>
    </location>
</feature>
<feature type="compositionally biased region" description="Polar residues" evidence="2">
    <location>
        <begin position="793"/>
        <end position="810"/>
    </location>
</feature>
<dbReference type="GO" id="GO:0005096">
    <property type="term" value="F:GTPase activator activity"/>
    <property type="evidence" value="ECO:0007669"/>
    <property type="project" value="TreeGrafter"/>
</dbReference>
<feature type="compositionally biased region" description="Low complexity" evidence="2">
    <location>
        <begin position="514"/>
        <end position="534"/>
    </location>
</feature>
<feature type="compositionally biased region" description="Basic and acidic residues" evidence="2">
    <location>
        <begin position="867"/>
        <end position="879"/>
    </location>
</feature>
<organism evidence="4 5">
    <name type="scientific">Pseudomicrostroma glucosiphilum</name>
    <dbReference type="NCBI Taxonomy" id="1684307"/>
    <lineage>
        <taxon>Eukaryota</taxon>
        <taxon>Fungi</taxon>
        <taxon>Dikarya</taxon>
        <taxon>Basidiomycota</taxon>
        <taxon>Ustilaginomycotina</taxon>
        <taxon>Exobasidiomycetes</taxon>
        <taxon>Microstromatales</taxon>
        <taxon>Microstromatales incertae sedis</taxon>
        <taxon>Pseudomicrostroma</taxon>
    </lineage>
</organism>
<feature type="compositionally biased region" description="Acidic residues" evidence="2">
    <location>
        <begin position="231"/>
        <end position="246"/>
    </location>
</feature>
<feature type="compositionally biased region" description="Acidic residues" evidence="2">
    <location>
        <begin position="1050"/>
        <end position="1060"/>
    </location>
</feature>
<feature type="compositionally biased region" description="Polar residues" evidence="2">
    <location>
        <begin position="1114"/>
        <end position="1124"/>
    </location>
</feature>
<feature type="compositionally biased region" description="Basic and acidic residues" evidence="2">
    <location>
        <begin position="175"/>
        <end position="189"/>
    </location>
</feature>
<feature type="compositionally biased region" description="Basic and acidic residues" evidence="2">
    <location>
        <begin position="814"/>
        <end position="824"/>
    </location>
</feature>
<dbReference type="SUPFAM" id="SSF47923">
    <property type="entry name" value="Ypt/Rab-GAP domain of gyp1p"/>
    <property type="match status" value="2"/>
</dbReference>
<evidence type="ECO:0000256" key="2">
    <source>
        <dbReference type="SAM" id="MobiDB-lite"/>
    </source>
</evidence>
<feature type="coiled-coil region" evidence="1">
    <location>
        <begin position="325"/>
        <end position="363"/>
    </location>
</feature>
<sequence>MGSAAGSAPAAGDDPLFDPLSAFAASSSYTSSQRSSRPGTSHDDQTRPSGIEASAGRHYFDLKALQSSLQSNDTTAAAFPKATSSVRDSSAGQVGYDGEDDGGKTPGERRPRLIDTSEGRYEKGGAEDDETRSQSEALTPRSSMSALRGQSPSGQPGLNAQTLPASRPTGLQSPYHDRRSDSRLGKRPSESGQTSRPPSRANAPSSPFFPSEPRPNSRAHQNLREPRDLYEEPDDGDAASASEEDETGFLSRLHLMSDAELQRLMGATIRPGGSPRQLSPSFSRPSLATVQAGTPQHSLSSPVLGEVAMFAQAAKLQEMESVELCRKLSRALAEALSEVTDARQSLREQQERFATQMDAMKRRSETREEAMYAVCLQHGIAAGTIDRAVARALADMPQVSINVEEQVKTLAQRTWLSAPDTPAYPSTRRSSVHSRSAGLDGERRPRSAASAAEMIHEPSLPVSLQEAMLDEFHVGGSSGIPVSSDVRLSAKARAASLQQGSAKDARPDLGTTQSASRSSDGTSSALPTPSSSHSEAAVSFGSSRRSTTGSSPISARRSSSRAVDGLLPWNNESKDRKAIATTQSTLVPAVNADSAVANTYTPASLGSTTLPSVPSLRTSSSNPGFFSSFGWKRGKKGAPPVPVVPDTVASPSADGKVLDQAKSAPLPLGPSDQSTSVQSVARVEAPPNDSTSIHPQLDRTSSGTDVISALHEAIGSAPVSPSEHPAHHIDLKALPKPPSVKAIFLATRILGNDASSLLQNRGRKISQQVAQKAVDVVKNSLDEGLHIDEPPNRGSSQQTTIRRPSGTQPPVQRESARSTERSECRPVASASIKQKQRAQSVAAQAAAAIVESASGPGTAAVGRLSGRRSEVRLPSRSRVEPNVTRLPRQIGYGSTQHRAPSLADRTAAEPRTPSKGPPGVEGEAGLPVELEAIVPFDGKPPTLALFSQTGRRPTRAPISNGDNDDESSGDEFEVYGGKGNLVIPQPVRSSAIGFDDRAVDVFGFVYDATPADVRLLRQARKASTPAPACLTGIRVGVAARGGSDRQSGSEADEADTDTDADSIIAKEESTSEDMSHTVTDAMPATPSKSTTEPADSSPETSPVRLLGIARGRPSTETSQVSASSGLEAGPTSPGQEREFQLSSDPSKAPEGHDEEPTTTTGTSKTREPKATSETVRHLLDQLKVMHSQHQEVQKAKWDAFIQHRRTVMTRSAENASGTQDRDKEKKSLSKTARGLLADGRTPNAEDQYHHGLIGVRLLGDDKSGKEDRKQFLRLVQEGIPLAHRPKIWAECSGASEVAEPGLFQDLLNEHASESNPCLVQIDLDVHRTMPTNIYFGGDGPGVPKLRRVLAAYSWYNPSTGYCQGMNNLAATLLLTHATEEEAFWVLVCIIDKILPEDYYTSHLLVSQADQRVLIDLVRELIPKLADHLEDLGVDLPAVTFAWFLSLYTDCLPVETLFRVWDLLFVEGMIILFRVAVAILMMNEKELIATTSPAAFYGHVHSMTSRLFSVDRLLQLACQDLRNVVTEEKVLRRRRIHIADIKDELGLAE</sequence>
<feature type="compositionally biased region" description="Basic and acidic residues" evidence="2">
    <location>
        <begin position="101"/>
        <end position="126"/>
    </location>
</feature>
<dbReference type="Gene3D" id="1.10.472.80">
    <property type="entry name" value="Ypt/Rab-GAP domain of gyp1p, domain 3"/>
    <property type="match status" value="1"/>
</dbReference>
<dbReference type="InterPro" id="IPR050302">
    <property type="entry name" value="Rab_GAP_TBC_domain"/>
</dbReference>
<dbReference type="InterPro" id="IPR000195">
    <property type="entry name" value="Rab-GAP-TBC_dom"/>
</dbReference>
<feature type="compositionally biased region" description="Polar residues" evidence="2">
    <location>
        <begin position="688"/>
        <end position="700"/>
    </location>
</feature>
<feature type="region of interest" description="Disordered" evidence="2">
    <location>
        <begin position="891"/>
        <end position="923"/>
    </location>
</feature>
<reference evidence="4 5" key="1">
    <citation type="journal article" date="2018" name="Mol. Biol. Evol.">
        <title>Broad Genomic Sampling Reveals a Smut Pathogenic Ancestry of the Fungal Clade Ustilaginomycotina.</title>
        <authorList>
            <person name="Kijpornyongpan T."/>
            <person name="Mondo S.J."/>
            <person name="Barry K."/>
            <person name="Sandor L."/>
            <person name="Lee J."/>
            <person name="Lipzen A."/>
            <person name="Pangilinan J."/>
            <person name="LaButti K."/>
            <person name="Hainaut M."/>
            <person name="Henrissat B."/>
            <person name="Grigoriev I.V."/>
            <person name="Spatafora J.W."/>
            <person name="Aime M.C."/>
        </authorList>
    </citation>
    <scope>NUCLEOTIDE SEQUENCE [LARGE SCALE GENOMIC DNA]</scope>
    <source>
        <strain evidence="4 5">MCA 4718</strain>
    </source>
</reference>
<feature type="region of interest" description="Disordered" evidence="2">
    <location>
        <begin position="1"/>
        <end position="20"/>
    </location>
</feature>
<dbReference type="SMART" id="SM00164">
    <property type="entry name" value="TBC"/>
    <property type="match status" value="1"/>
</dbReference>
<dbReference type="EMBL" id="KZ819323">
    <property type="protein sequence ID" value="PWN22480.1"/>
    <property type="molecule type" value="Genomic_DNA"/>
</dbReference>
<dbReference type="RefSeq" id="XP_025349640.1">
    <property type="nucleotide sequence ID" value="XM_025492000.1"/>
</dbReference>
<proteinExistence type="predicted"/>
<feature type="region of interest" description="Disordered" evidence="2">
    <location>
        <begin position="496"/>
        <end position="569"/>
    </location>
</feature>
<dbReference type="PANTHER" id="PTHR47219">
    <property type="entry name" value="RAB GTPASE-ACTIVATING PROTEIN 1-LIKE"/>
    <property type="match status" value="1"/>
</dbReference>
<dbReference type="PROSITE" id="PS50086">
    <property type="entry name" value="TBC_RABGAP"/>
    <property type="match status" value="1"/>
</dbReference>
<keyword evidence="1" id="KW-0175">Coiled coil</keyword>
<gene>
    <name evidence="4" type="ORF">BCV69DRAFT_281472</name>
</gene>
<feature type="compositionally biased region" description="Low complexity" evidence="2">
    <location>
        <begin position="541"/>
        <end position="562"/>
    </location>
</feature>
<feature type="region of interest" description="Disordered" evidence="2">
    <location>
        <begin position="631"/>
        <end position="700"/>
    </location>
</feature>
<evidence type="ECO:0000313" key="5">
    <source>
        <dbReference type="Proteomes" id="UP000245942"/>
    </source>
</evidence>
<dbReference type="PANTHER" id="PTHR47219:SF20">
    <property type="entry name" value="TBC1 DOMAIN FAMILY MEMBER 2B"/>
    <property type="match status" value="1"/>
</dbReference>
<feature type="region of interest" description="Disordered" evidence="2">
    <location>
        <begin position="1039"/>
        <end position="1173"/>
    </location>
</feature>
<dbReference type="GO" id="GO:0031267">
    <property type="term" value="F:small GTPase binding"/>
    <property type="evidence" value="ECO:0007669"/>
    <property type="project" value="TreeGrafter"/>
</dbReference>
<feature type="compositionally biased region" description="Low complexity" evidence="2">
    <location>
        <begin position="1"/>
        <end position="14"/>
    </location>
</feature>
<feature type="compositionally biased region" description="Polar residues" evidence="2">
    <location>
        <begin position="82"/>
        <end position="92"/>
    </location>
</feature>
<feature type="region of interest" description="Disordered" evidence="2">
    <location>
        <begin position="854"/>
        <end position="879"/>
    </location>
</feature>
<dbReference type="Proteomes" id="UP000245942">
    <property type="component" value="Unassembled WGS sequence"/>
</dbReference>
<feature type="compositionally biased region" description="Polar residues" evidence="2">
    <location>
        <begin position="1209"/>
        <end position="1218"/>
    </location>
</feature>
<dbReference type="STRING" id="1684307.A0A316UB74"/>
<feature type="region of interest" description="Disordered" evidence="2">
    <location>
        <begin position="418"/>
        <end position="453"/>
    </location>
</feature>
<feature type="compositionally biased region" description="Basic and acidic residues" evidence="2">
    <location>
        <begin position="1164"/>
        <end position="1173"/>
    </location>
</feature>
<feature type="compositionally biased region" description="Polar residues" evidence="2">
    <location>
        <begin position="1086"/>
        <end position="1100"/>
    </location>
</feature>
<evidence type="ECO:0000259" key="3">
    <source>
        <dbReference type="PROSITE" id="PS50086"/>
    </source>
</evidence>
<accession>A0A316UB74</accession>
<dbReference type="Gene3D" id="1.10.8.270">
    <property type="entry name" value="putative rabgap domain of human tbc1 domain family member 14 like domains"/>
    <property type="match status" value="1"/>
</dbReference>
<feature type="region of interest" description="Disordered" evidence="2">
    <location>
        <begin position="25"/>
        <end position="57"/>
    </location>
</feature>
<feature type="region of interest" description="Disordered" evidence="2">
    <location>
        <begin position="268"/>
        <end position="298"/>
    </location>
</feature>
<dbReference type="FunFam" id="1.10.8.270:FF:000026">
    <property type="entry name" value="TBC (Tre-2/Bub2/Cdc16) domain family"/>
    <property type="match status" value="1"/>
</dbReference>
<feature type="compositionally biased region" description="Basic and acidic residues" evidence="2">
    <location>
        <begin position="1064"/>
        <end position="1075"/>
    </location>
</feature>
<feature type="compositionally biased region" description="Polar residues" evidence="2">
    <location>
        <begin position="276"/>
        <end position="298"/>
    </location>
</feature>
<feature type="region of interest" description="Disordered" evidence="2">
    <location>
        <begin position="71"/>
        <end position="246"/>
    </location>
</feature>
<keyword evidence="5" id="KW-1185">Reference proteome</keyword>
<evidence type="ECO:0000256" key="1">
    <source>
        <dbReference type="SAM" id="Coils"/>
    </source>
</evidence>
<feature type="region of interest" description="Disordered" evidence="2">
    <location>
        <begin position="783"/>
        <end position="831"/>
    </location>
</feature>
<dbReference type="GeneID" id="37013734"/>
<evidence type="ECO:0000313" key="4">
    <source>
        <dbReference type="EMBL" id="PWN22480.1"/>
    </source>
</evidence>
<feature type="region of interest" description="Disordered" evidence="2">
    <location>
        <begin position="946"/>
        <end position="970"/>
    </location>
</feature>
<feature type="compositionally biased region" description="Polar residues" evidence="2">
    <location>
        <begin position="134"/>
        <end position="172"/>
    </location>
</feature>
<dbReference type="Pfam" id="PF00566">
    <property type="entry name" value="RabGAP-TBC"/>
    <property type="match status" value="1"/>
</dbReference>
<feature type="compositionally biased region" description="Low complexity" evidence="2">
    <location>
        <begin position="25"/>
        <end position="36"/>
    </location>
</feature>
<feature type="domain" description="Rab-GAP TBC" evidence="3">
    <location>
        <begin position="1278"/>
        <end position="1467"/>
    </location>
</feature>